<name>A6KC18_RAT</name>
<dbReference type="EMBL" id="CH474035">
    <property type="protein sequence ID" value="EDL87124.1"/>
    <property type="molecule type" value="Genomic_DNA"/>
</dbReference>
<sequence length="43" mass="5004">MMMRYHRAIQSHSSLLVRFRLPTTTSSTACQQEICCILVTLLY</sequence>
<dbReference type="Proteomes" id="UP000234681">
    <property type="component" value="Chromosome 7"/>
</dbReference>
<evidence type="ECO:0000313" key="2">
    <source>
        <dbReference type="Proteomes" id="UP000234681"/>
    </source>
</evidence>
<proteinExistence type="predicted"/>
<protein>
    <submittedName>
        <fullName evidence="1">RCG50741</fullName>
    </submittedName>
</protein>
<gene>
    <name evidence="1" type="ORF">rCG_50741</name>
</gene>
<accession>A6KC18</accession>
<evidence type="ECO:0000313" key="1">
    <source>
        <dbReference type="EMBL" id="EDL87124.1"/>
    </source>
</evidence>
<reference evidence="1 2" key="1">
    <citation type="submission" date="2005-09" db="EMBL/GenBank/DDBJ databases">
        <authorList>
            <person name="Mural R.J."/>
            <person name="Li P.W."/>
            <person name="Adams M.D."/>
            <person name="Amanatides P.G."/>
            <person name="Baden-Tillson H."/>
            <person name="Barnstead M."/>
            <person name="Chin S.H."/>
            <person name="Dew I."/>
            <person name="Evans C.A."/>
            <person name="Ferriera S."/>
            <person name="Flanigan M."/>
            <person name="Fosler C."/>
            <person name="Glodek A."/>
            <person name="Gu Z."/>
            <person name="Holt R.A."/>
            <person name="Jennings D."/>
            <person name="Kraft C.L."/>
            <person name="Lu F."/>
            <person name="Nguyen T."/>
            <person name="Nusskern D.R."/>
            <person name="Pfannkoch C.M."/>
            <person name="Sitter C."/>
            <person name="Sutton G.G."/>
            <person name="Venter J.C."/>
            <person name="Wang Z."/>
            <person name="Woodage T."/>
            <person name="Zheng X.H."/>
            <person name="Zhong F."/>
        </authorList>
    </citation>
    <scope>NUCLEOTIDE SEQUENCE [LARGE SCALE GENOMIC DNA]</scope>
    <source>
        <strain>BN</strain>
        <strain evidence="2">Sprague-Dawley</strain>
    </source>
</reference>
<organism evidence="1 2">
    <name type="scientific">Rattus norvegicus</name>
    <name type="common">Rat</name>
    <dbReference type="NCBI Taxonomy" id="10116"/>
    <lineage>
        <taxon>Eukaryota</taxon>
        <taxon>Metazoa</taxon>
        <taxon>Chordata</taxon>
        <taxon>Craniata</taxon>
        <taxon>Vertebrata</taxon>
        <taxon>Euteleostomi</taxon>
        <taxon>Mammalia</taxon>
        <taxon>Eutheria</taxon>
        <taxon>Euarchontoglires</taxon>
        <taxon>Glires</taxon>
        <taxon>Rodentia</taxon>
        <taxon>Myomorpha</taxon>
        <taxon>Muroidea</taxon>
        <taxon>Muridae</taxon>
        <taxon>Murinae</taxon>
        <taxon>Rattus</taxon>
    </lineage>
</organism>
<dbReference type="AlphaFoldDB" id="A6KC18"/>